<protein>
    <submittedName>
        <fullName evidence="3">Nuclease homologue</fullName>
    </submittedName>
</protein>
<gene>
    <name evidence="3" type="ORF">SAMN05216234_12846</name>
</gene>
<keyword evidence="1" id="KW-0732">Signal</keyword>
<dbReference type="SMART" id="SM00318">
    <property type="entry name" value="SNc"/>
    <property type="match status" value="1"/>
</dbReference>
<feature type="domain" description="TNase-like" evidence="2">
    <location>
        <begin position="28"/>
        <end position="145"/>
    </location>
</feature>
<organism evidence="3 4">
    <name type="scientific">Hydrogenimonas thermophila</name>
    <dbReference type="NCBI Taxonomy" id="223786"/>
    <lineage>
        <taxon>Bacteria</taxon>
        <taxon>Pseudomonadati</taxon>
        <taxon>Campylobacterota</taxon>
        <taxon>Epsilonproteobacteria</taxon>
        <taxon>Campylobacterales</taxon>
        <taxon>Hydrogenimonadaceae</taxon>
        <taxon>Hydrogenimonas</taxon>
    </lineage>
</organism>
<accession>A0A1I5RTE6</accession>
<dbReference type="Pfam" id="PF00565">
    <property type="entry name" value="SNase"/>
    <property type="match status" value="1"/>
</dbReference>
<dbReference type="InterPro" id="IPR016071">
    <property type="entry name" value="Staphylococal_nuclease_OB-fold"/>
</dbReference>
<keyword evidence="4" id="KW-1185">Reference proteome</keyword>
<dbReference type="PROSITE" id="PS50830">
    <property type="entry name" value="TNASE_3"/>
    <property type="match status" value="1"/>
</dbReference>
<evidence type="ECO:0000313" key="3">
    <source>
        <dbReference type="EMBL" id="SFP61660.1"/>
    </source>
</evidence>
<evidence type="ECO:0000313" key="4">
    <source>
        <dbReference type="Proteomes" id="UP000199227"/>
    </source>
</evidence>
<dbReference type="STRING" id="223786.SAMN05216234_12846"/>
<dbReference type="SUPFAM" id="SSF50199">
    <property type="entry name" value="Staphylococcal nuclease"/>
    <property type="match status" value="1"/>
</dbReference>
<feature type="signal peptide" evidence="1">
    <location>
        <begin position="1"/>
        <end position="18"/>
    </location>
</feature>
<reference evidence="3 4" key="1">
    <citation type="submission" date="2016-10" db="EMBL/GenBank/DDBJ databases">
        <authorList>
            <person name="de Groot N.N."/>
        </authorList>
    </citation>
    <scope>NUCLEOTIDE SEQUENCE [LARGE SCALE GENOMIC DNA]</scope>
    <source>
        <strain evidence="3 4">EP1-55-1</strain>
    </source>
</reference>
<name>A0A1I5RTE6_9BACT</name>
<dbReference type="EMBL" id="FOXB01000028">
    <property type="protein sequence ID" value="SFP61660.1"/>
    <property type="molecule type" value="Genomic_DNA"/>
</dbReference>
<evidence type="ECO:0000259" key="2">
    <source>
        <dbReference type="PROSITE" id="PS50830"/>
    </source>
</evidence>
<dbReference type="Proteomes" id="UP000199227">
    <property type="component" value="Unassembled WGS sequence"/>
</dbReference>
<dbReference type="AlphaFoldDB" id="A0A1I5RTE6"/>
<evidence type="ECO:0000256" key="1">
    <source>
        <dbReference type="SAM" id="SignalP"/>
    </source>
</evidence>
<proteinExistence type="predicted"/>
<dbReference type="OrthoDB" id="309040at2"/>
<sequence length="145" mass="16540">MKITKILLLFLLSPSLFAGSINNKNFGNVRVTEVTSIYDGDTFRVNIAEYPSIIGERIPIRINGIDTPELRGKCKQEKILARKAKQVTVNILRNAKVIELRNMHRGKYFRIVADVYVDGKSVAKELVKRDLAVIYHGHKKSNWCK</sequence>
<dbReference type="RefSeq" id="WP_092913123.1">
    <property type="nucleotide sequence ID" value="NZ_FOXB01000028.1"/>
</dbReference>
<feature type="chain" id="PRO_5011504994" evidence="1">
    <location>
        <begin position="19"/>
        <end position="145"/>
    </location>
</feature>
<dbReference type="InterPro" id="IPR035437">
    <property type="entry name" value="SNase_OB-fold_sf"/>
</dbReference>
<dbReference type="Gene3D" id="2.40.50.90">
    <property type="match status" value="1"/>
</dbReference>